<evidence type="ECO:0000256" key="1">
    <source>
        <dbReference type="SAM" id="MobiDB-lite"/>
    </source>
</evidence>
<evidence type="ECO:0000313" key="3">
    <source>
        <dbReference type="EMBL" id="GEU73349.1"/>
    </source>
</evidence>
<feature type="domain" description="Reverse transcriptase Ty1/copia-type" evidence="2">
    <location>
        <begin position="191"/>
        <end position="279"/>
    </location>
</feature>
<feature type="region of interest" description="Disordered" evidence="1">
    <location>
        <begin position="146"/>
        <end position="187"/>
    </location>
</feature>
<protein>
    <submittedName>
        <fullName evidence="3">Retrovirus-related Pol polyprotein from transposon TNT 1-94</fullName>
    </submittedName>
</protein>
<gene>
    <name evidence="3" type="ORF">Tci_045327</name>
</gene>
<sequence>MILLSKTAARVAVGIMMLKIVRETPLQFGVTERLSRTFRVESTRLRAEAPKMLWVDSVSTNYLIYYIPYVLIGLRIPEEECRGKDTSLAHLKAAAQMKGDTAFGIRRVTSLMKPIQKSQVVLVDIPKNLAENDNIVAKHELSLEITQSPGGSSDTSEGSENNGSFEDSGRSDEEDSKDRASSNEGGFETLHKQGVDYNEIFSPVMKMTTFRLVLSIVAAENFHLEQLDVKTIFLHGDLDEDIYMTQSEGFQSTGKEENLVCILKEILYGLIQAPRLRLVDVHQVGDEREVEVLRNFNWPPSELITEDGVLPERERKRVLYVRRYVKVRAVALLKGRRIEVYRDYLRQRAVK</sequence>
<dbReference type="Pfam" id="PF07727">
    <property type="entry name" value="RVT_2"/>
    <property type="match status" value="1"/>
</dbReference>
<comment type="caution">
    <text evidence="3">The sequence shown here is derived from an EMBL/GenBank/DDBJ whole genome shotgun (WGS) entry which is preliminary data.</text>
</comment>
<reference evidence="3" key="1">
    <citation type="journal article" date="2019" name="Sci. Rep.">
        <title>Draft genome of Tanacetum cinerariifolium, the natural source of mosquito coil.</title>
        <authorList>
            <person name="Yamashiro T."/>
            <person name="Shiraishi A."/>
            <person name="Satake H."/>
            <person name="Nakayama K."/>
        </authorList>
    </citation>
    <scope>NUCLEOTIDE SEQUENCE</scope>
</reference>
<proteinExistence type="predicted"/>
<evidence type="ECO:0000259" key="2">
    <source>
        <dbReference type="Pfam" id="PF07727"/>
    </source>
</evidence>
<dbReference type="InterPro" id="IPR013103">
    <property type="entry name" value="RVT_2"/>
</dbReference>
<organism evidence="3">
    <name type="scientific">Tanacetum cinerariifolium</name>
    <name type="common">Dalmatian daisy</name>
    <name type="synonym">Chrysanthemum cinerariifolium</name>
    <dbReference type="NCBI Taxonomy" id="118510"/>
    <lineage>
        <taxon>Eukaryota</taxon>
        <taxon>Viridiplantae</taxon>
        <taxon>Streptophyta</taxon>
        <taxon>Embryophyta</taxon>
        <taxon>Tracheophyta</taxon>
        <taxon>Spermatophyta</taxon>
        <taxon>Magnoliopsida</taxon>
        <taxon>eudicotyledons</taxon>
        <taxon>Gunneridae</taxon>
        <taxon>Pentapetalae</taxon>
        <taxon>asterids</taxon>
        <taxon>campanulids</taxon>
        <taxon>Asterales</taxon>
        <taxon>Asteraceae</taxon>
        <taxon>Asteroideae</taxon>
        <taxon>Anthemideae</taxon>
        <taxon>Anthemidinae</taxon>
        <taxon>Tanacetum</taxon>
    </lineage>
</organism>
<feature type="compositionally biased region" description="Basic and acidic residues" evidence="1">
    <location>
        <begin position="167"/>
        <end position="181"/>
    </location>
</feature>
<dbReference type="EMBL" id="BKCJ010006670">
    <property type="protein sequence ID" value="GEU73349.1"/>
    <property type="molecule type" value="Genomic_DNA"/>
</dbReference>
<accession>A0A6L2MIT5</accession>
<dbReference type="AlphaFoldDB" id="A0A6L2MIT5"/>
<name>A0A6L2MIT5_TANCI</name>
<feature type="compositionally biased region" description="Polar residues" evidence="1">
    <location>
        <begin position="146"/>
        <end position="165"/>
    </location>
</feature>